<accession>A0AAD8TH07</accession>
<feature type="compositionally biased region" description="Basic and acidic residues" evidence="4">
    <location>
        <begin position="1"/>
        <end position="51"/>
    </location>
</feature>
<comment type="similarity">
    <text evidence="3">Belongs to the HIPP family.</text>
</comment>
<keyword evidence="7" id="KW-1185">Reference proteome</keyword>
<keyword evidence="2" id="KW-0636">Prenylation</keyword>
<gene>
    <name evidence="6" type="ORF">QYE76_043683</name>
</gene>
<protein>
    <recommendedName>
        <fullName evidence="5">HMA domain-containing protein</fullName>
    </recommendedName>
</protein>
<dbReference type="PANTHER" id="PTHR46195">
    <property type="entry name" value="HEAVY METAL-ASSOCIATED ISOPRENYLATED PLANT PROTEIN 7"/>
    <property type="match status" value="1"/>
</dbReference>
<reference evidence="6" key="1">
    <citation type="submission" date="2023-07" db="EMBL/GenBank/DDBJ databases">
        <title>A chromosome-level genome assembly of Lolium multiflorum.</title>
        <authorList>
            <person name="Chen Y."/>
            <person name="Copetti D."/>
            <person name="Kolliker R."/>
            <person name="Studer B."/>
        </authorList>
    </citation>
    <scope>NUCLEOTIDE SEQUENCE</scope>
    <source>
        <strain evidence="6">02402/16</strain>
        <tissue evidence="6">Leaf</tissue>
    </source>
</reference>
<sequence length="462" mass="50552">MGEEEKKAEEKPKEEVEAKKEEKPKEGGEEEKPKDEKPAEGEGGDKPKEGEEAAPPPPPPPPEEVEMRVYMHCEGCARKVKKILKRFDGVDEVIADSKAHKVVVKGKKAAADPMKVVERVQKKTGRKVELLSPLPPPPEEKKEEEKKEEPEPPKPEEKPKEPPVISVVLKVHMHCEACAQAIKKRILKMKGVQSAEPDLKASEVTVKGVFEEAKLAEYVHKRTGRHAAIIKSEPAAPAEKAGEGDAKDEKKAAEGGEEKKDEKDEKKDDKEGGGEEKKDEKEKEGSSGEEKDKDKEKDAGAIAAANLYMHYPQFAFPGGYYAPPRPGYAAYPAYPPPPPAYPPAYPHYPPQIFSDENPNACSVMLLASLADIIMVVLPTSLRFVSSVSAPTGACLEATVAKACGVRKVTMGDGRMDPPCPAHREREESIRTTNPPPSQFGKEGAQMDSETSPSLIWRDKSLA</sequence>
<dbReference type="Pfam" id="PF00403">
    <property type="entry name" value="HMA"/>
    <property type="match status" value="2"/>
</dbReference>
<dbReference type="Proteomes" id="UP001231189">
    <property type="component" value="Unassembled WGS sequence"/>
</dbReference>
<dbReference type="PANTHER" id="PTHR46195:SF2">
    <property type="entry name" value="HEAVY METAL-ASSOCIATED ISOPRENYLATED PLANT PROTEIN 7"/>
    <property type="match status" value="1"/>
</dbReference>
<feature type="compositionally biased region" description="Basic and acidic residues" evidence="4">
    <location>
        <begin position="240"/>
        <end position="296"/>
    </location>
</feature>
<feature type="region of interest" description="Disordered" evidence="4">
    <location>
        <begin position="229"/>
        <end position="296"/>
    </location>
</feature>
<keyword evidence="1" id="KW-0479">Metal-binding</keyword>
<dbReference type="InterPro" id="IPR006121">
    <property type="entry name" value="HMA_dom"/>
</dbReference>
<evidence type="ECO:0000256" key="1">
    <source>
        <dbReference type="ARBA" id="ARBA00022723"/>
    </source>
</evidence>
<feature type="domain" description="HMA" evidence="5">
    <location>
        <begin position="164"/>
        <end position="228"/>
    </location>
</feature>
<feature type="region of interest" description="Disordered" evidence="4">
    <location>
        <begin position="122"/>
        <end position="162"/>
    </location>
</feature>
<keyword evidence="2" id="KW-0449">Lipoprotein</keyword>
<organism evidence="6 7">
    <name type="scientific">Lolium multiflorum</name>
    <name type="common">Italian ryegrass</name>
    <name type="synonym">Lolium perenne subsp. multiflorum</name>
    <dbReference type="NCBI Taxonomy" id="4521"/>
    <lineage>
        <taxon>Eukaryota</taxon>
        <taxon>Viridiplantae</taxon>
        <taxon>Streptophyta</taxon>
        <taxon>Embryophyta</taxon>
        <taxon>Tracheophyta</taxon>
        <taxon>Spermatophyta</taxon>
        <taxon>Magnoliopsida</taxon>
        <taxon>Liliopsida</taxon>
        <taxon>Poales</taxon>
        <taxon>Poaceae</taxon>
        <taxon>BOP clade</taxon>
        <taxon>Pooideae</taxon>
        <taxon>Poodae</taxon>
        <taxon>Poeae</taxon>
        <taxon>Poeae Chloroplast Group 2 (Poeae type)</taxon>
        <taxon>Loliodinae</taxon>
        <taxon>Loliinae</taxon>
        <taxon>Lolium</taxon>
    </lineage>
</organism>
<name>A0AAD8TH07_LOLMU</name>
<comment type="caution">
    <text evidence="6">The sequence shown here is derived from an EMBL/GenBank/DDBJ whole genome shotgun (WGS) entry which is preliminary data.</text>
</comment>
<dbReference type="PROSITE" id="PS50846">
    <property type="entry name" value="HMA_2"/>
    <property type="match status" value="2"/>
</dbReference>
<evidence type="ECO:0000256" key="4">
    <source>
        <dbReference type="SAM" id="MobiDB-lite"/>
    </source>
</evidence>
<dbReference type="Gene3D" id="3.30.70.100">
    <property type="match status" value="2"/>
</dbReference>
<feature type="domain" description="HMA" evidence="5">
    <location>
        <begin position="62"/>
        <end position="128"/>
    </location>
</feature>
<evidence type="ECO:0000259" key="5">
    <source>
        <dbReference type="PROSITE" id="PS50846"/>
    </source>
</evidence>
<dbReference type="InterPro" id="IPR036163">
    <property type="entry name" value="HMA_dom_sf"/>
</dbReference>
<dbReference type="SUPFAM" id="SSF55008">
    <property type="entry name" value="HMA, heavy metal-associated domain"/>
    <property type="match status" value="2"/>
</dbReference>
<evidence type="ECO:0000313" key="7">
    <source>
        <dbReference type="Proteomes" id="UP001231189"/>
    </source>
</evidence>
<dbReference type="GO" id="GO:0046872">
    <property type="term" value="F:metal ion binding"/>
    <property type="evidence" value="ECO:0007669"/>
    <property type="project" value="UniProtKB-KW"/>
</dbReference>
<dbReference type="CDD" id="cd00371">
    <property type="entry name" value="HMA"/>
    <property type="match status" value="2"/>
</dbReference>
<dbReference type="EMBL" id="JAUUTY010000002">
    <property type="protein sequence ID" value="KAK1682835.1"/>
    <property type="molecule type" value="Genomic_DNA"/>
</dbReference>
<evidence type="ECO:0000313" key="6">
    <source>
        <dbReference type="EMBL" id="KAK1682835.1"/>
    </source>
</evidence>
<evidence type="ECO:0000256" key="3">
    <source>
        <dbReference type="ARBA" id="ARBA00024045"/>
    </source>
</evidence>
<feature type="region of interest" description="Disordered" evidence="4">
    <location>
        <begin position="1"/>
        <end position="66"/>
    </location>
</feature>
<evidence type="ECO:0000256" key="2">
    <source>
        <dbReference type="ARBA" id="ARBA00023289"/>
    </source>
</evidence>
<dbReference type="InterPro" id="IPR044577">
    <property type="entry name" value="HIPP4/7/8/17/18/19"/>
</dbReference>
<feature type="compositionally biased region" description="Basic and acidic residues" evidence="4">
    <location>
        <begin position="138"/>
        <end position="161"/>
    </location>
</feature>
<dbReference type="AlphaFoldDB" id="A0AAD8TH07"/>
<feature type="region of interest" description="Disordered" evidence="4">
    <location>
        <begin position="414"/>
        <end position="462"/>
    </location>
</feature>
<proteinExistence type="inferred from homology"/>